<dbReference type="GO" id="GO:0016020">
    <property type="term" value="C:membrane"/>
    <property type="evidence" value="ECO:0007669"/>
    <property type="project" value="GOC"/>
</dbReference>
<keyword evidence="2 7" id="KW-0441">Lipid A biosynthesis</keyword>
<dbReference type="AlphaFoldDB" id="J3VTX6"/>
<evidence type="ECO:0000256" key="6">
    <source>
        <dbReference type="ARBA" id="ARBA00023251"/>
    </source>
</evidence>
<dbReference type="EMBL" id="CP003547">
    <property type="protein sequence ID" value="AFP85501.1"/>
    <property type="molecule type" value="Genomic_DNA"/>
</dbReference>
<evidence type="ECO:0000256" key="2">
    <source>
        <dbReference type="ARBA" id="ARBA00022556"/>
    </source>
</evidence>
<dbReference type="Proteomes" id="UP000003937">
    <property type="component" value="Chromosome"/>
</dbReference>
<keyword evidence="6 7" id="KW-0046">Antibiotic resistance</keyword>
<dbReference type="NCBIfam" id="NF011923">
    <property type="entry name" value="PRK15394.1"/>
    <property type="match status" value="1"/>
</dbReference>
<organism evidence="9 10">
    <name type="scientific">secondary endosymbiont of Heteropsylla cubana</name>
    <dbReference type="NCBI Taxonomy" id="134287"/>
    <lineage>
        <taxon>Bacteria</taxon>
        <taxon>Pseudomonadati</taxon>
        <taxon>Pseudomonadota</taxon>
        <taxon>Gammaproteobacteria</taxon>
        <taxon>Enterobacterales</taxon>
        <taxon>Enterobacteriaceae</taxon>
        <taxon>aphid secondary symbionts</taxon>
    </lineage>
</organism>
<comment type="pathway">
    <text evidence="7">Glycolipid biosynthesis; 4-amino-4-deoxy-alpha-L-arabinose undecaprenyl phosphate biosynthesis; 4-amino-4-deoxy-alpha-L-arabinose undecaprenyl phosphate from UDP-4-deoxy-4-formamido-beta-L-arabinose and undecaprenyl phosphate: step 2/2.</text>
</comment>
<name>J3VTX6_9ENTR</name>
<dbReference type="GO" id="GO:0016811">
    <property type="term" value="F:hydrolase activity, acting on carbon-nitrogen (but not peptide) bonds, in linear amides"/>
    <property type="evidence" value="ECO:0007669"/>
    <property type="project" value="UniProtKB-UniRule"/>
</dbReference>
<evidence type="ECO:0000313" key="10">
    <source>
        <dbReference type="Proteomes" id="UP000003937"/>
    </source>
</evidence>
<keyword evidence="3 7" id="KW-0378">Hydrolase</keyword>
<dbReference type="HOGENOM" id="CLU_084199_0_0_6"/>
<keyword evidence="9" id="KW-0624">Polysaccharide degradation</keyword>
<dbReference type="GO" id="GO:0009103">
    <property type="term" value="P:lipopolysaccharide biosynthetic process"/>
    <property type="evidence" value="ECO:0007669"/>
    <property type="project" value="UniProtKB-UniRule"/>
</dbReference>
<evidence type="ECO:0000256" key="3">
    <source>
        <dbReference type="ARBA" id="ARBA00022801"/>
    </source>
</evidence>
<dbReference type="SUPFAM" id="SSF88713">
    <property type="entry name" value="Glycoside hydrolase/deacetylase"/>
    <property type="match status" value="1"/>
</dbReference>
<accession>J3VTX6</accession>
<keyword evidence="9" id="KW-0858">Xylan degradation</keyword>
<dbReference type="InterPro" id="IPR023557">
    <property type="entry name" value="ArnD"/>
</dbReference>
<proteinExistence type="inferred from homology"/>
<comment type="pathway">
    <text evidence="7">Bacterial outer membrane biogenesis; lipopolysaccharide biosynthesis.</text>
</comment>
<dbReference type="OrthoDB" id="5589314at2"/>
<comment type="catalytic activity">
    <reaction evidence="7">
        <text>4-deoxy-4-formamido-alpha-L-arabinopyranosyl di-trans,octa-cis-undecaprenyl phosphate + H2O = 4-amino-4-deoxy-alpha-L-arabinopyranosyl di-trans,octa-cis-undecaprenyl phosphate + formate</text>
        <dbReference type="Rhea" id="RHEA:27734"/>
        <dbReference type="ChEBI" id="CHEBI:15377"/>
        <dbReference type="ChEBI" id="CHEBI:15740"/>
        <dbReference type="ChEBI" id="CHEBI:58909"/>
        <dbReference type="ChEBI" id="CHEBI:60463"/>
        <dbReference type="EC" id="3.5.1.n3"/>
    </reaction>
</comment>
<keyword evidence="4 7" id="KW-0448">Lipopolysaccharide biosynthesis</keyword>
<dbReference type="UniPathway" id="UPA00030"/>
<evidence type="ECO:0000256" key="7">
    <source>
        <dbReference type="HAMAP-Rule" id="MF_01870"/>
    </source>
</evidence>
<dbReference type="PANTHER" id="PTHR10587:SF137">
    <property type="entry name" value="4-DEOXY-4-FORMAMIDO-L-ARABINOSE-PHOSPHOUNDECAPRENOL DEFORMYLASE ARND-RELATED"/>
    <property type="match status" value="1"/>
</dbReference>
<dbReference type="GO" id="GO:0009245">
    <property type="term" value="P:lipid A biosynthetic process"/>
    <property type="evidence" value="ECO:0007669"/>
    <property type="project" value="UniProtKB-UniRule"/>
</dbReference>
<comment type="similarity">
    <text evidence="7">Belongs to the polysaccharide deacetylase family. ArnD deformylase subfamily.</text>
</comment>
<dbReference type="InterPro" id="IPR050248">
    <property type="entry name" value="Polysacc_deacetylase_ArnD"/>
</dbReference>
<feature type="domain" description="NodB homology" evidence="8">
    <location>
        <begin position="2"/>
        <end position="260"/>
    </location>
</feature>
<dbReference type="PROSITE" id="PS51677">
    <property type="entry name" value="NODB"/>
    <property type="match status" value="1"/>
</dbReference>
<dbReference type="HAMAP" id="MF_01870">
    <property type="entry name" value="ArnD"/>
    <property type="match status" value="1"/>
</dbReference>
<dbReference type="InterPro" id="IPR002509">
    <property type="entry name" value="NODB_dom"/>
</dbReference>
<evidence type="ECO:0000313" key="9">
    <source>
        <dbReference type="EMBL" id="AFP85501.1"/>
    </source>
</evidence>
<dbReference type="RefSeq" id="WP_014888798.1">
    <property type="nucleotide sequence ID" value="NC_018420.1"/>
</dbReference>
<comment type="function">
    <text evidence="7">Catalyzes the deformylation of 4-deoxy-4-formamido-L-arabinose-phosphoundecaprenol to 4-amino-4-deoxy-L-arabinose-phosphoundecaprenol. The modified arabinose is attached to lipid A and is required for resistance to polymyxin and cationic antimicrobial peptides.</text>
</comment>
<dbReference type="Gene3D" id="3.20.20.370">
    <property type="entry name" value="Glycoside hydrolase/deacetylase"/>
    <property type="match status" value="1"/>
</dbReference>
<dbReference type="Pfam" id="PF01522">
    <property type="entry name" value="Polysacc_deac_1"/>
    <property type="match status" value="1"/>
</dbReference>
<evidence type="ECO:0000256" key="5">
    <source>
        <dbReference type="ARBA" id="ARBA00023098"/>
    </source>
</evidence>
<protein>
    <recommendedName>
        <fullName evidence="7">Probable 4-deoxy-4-formamido-L-arabinose-phosphoundecaprenol deformylase ArnD</fullName>
        <ecNumber evidence="7">3.5.1.n3</ecNumber>
    </recommendedName>
</protein>
<evidence type="ECO:0000256" key="1">
    <source>
        <dbReference type="ARBA" id="ARBA00022516"/>
    </source>
</evidence>
<evidence type="ECO:0000259" key="8">
    <source>
        <dbReference type="PROSITE" id="PS51677"/>
    </source>
</evidence>
<gene>
    <name evidence="7" type="primary">arnD</name>
    <name evidence="9" type="ORF">A35E_00190</name>
</gene>
<dbReference type="InterPro" id="IPR011330">
    <property type="entry name" value="Glyco_hydro/deAcase_b/a-brl"/>
</dbReference>
<reference evidence="9 10" key="1">
    <citation type="journal article" date="2012" name="Mol. Biol. Evol.">
        <title>Genome reduction and co-evolution between the primary and secondary bacterial symbionts of psyllids.</title>
        <authorList>
            <person name="Sloan D.B."/>
            <person name="Moran N.A."/>
        </authorList>
    </citation>
    <scope>NUCLEOTIDE SEQUENCE [LARGE SCALE GENOMIC DNA]</scope>
    <source>
        <strain evidence="9">Hcub_S</strain>
    </source>
</reference>
<dbReference type="KEGG" id="sehc:A35E_00190"/>
<dbReference type="STRING" id="134287.A35E_00190"/>
<dbReference type="EC" id="3.5.1.n3" evidence="7"/>
<dbReference type="UniPathway" id="UPA00036">
    <property type="reaction ID" value="UER00496"/>
</dbReference>
<keyword evidence="9" id="KW-0326">Glycosidase</keyword>
<dbReference type="GO" id="GO:0036108">
    <property type="term" value="P:4-amino-4-deoxy-alpha-L-arabinopyranosyl undecaprenyl phosphate biosynthetic process"/>
    <property type="evidence" value="ECO:0007669"/>
    <property type="project" value="UniProtKB-UniRule"/>
</dbReference>
<dbReference type="PANTHER" id="PTHR10587">
    <property type="entry name" value="GLYCOSYL TRANSFERASE-RELATED"/>
    <property type="match status" value="1"/>
</dbReference>
<keyword evidence="1 7" id="KW-0444">Lipid biosynthesis</keyword>
<dbReference type="GO" id="GO:0046677">
    <property type="term" value="P:response to antibiotic"/>
    <property type="evidence" value="ECO:0007669"/>
    <property type="project" value="UniProtKB-KW"/>
</dbReference>
<dbReference type="PATRIC" id="fig|134287.3.peg.180"/>
<sequence length="301" mass="34620" precursor="true">MKNIGLRIDVDTWRGTKEGVPRLLELLSEQNIQATFFFTVGPDNMGRHLWRLVKPQFLLKMFRSSAPTLYGWNILLAGTAWPGREIGKELAKQIQDTAKTHEVGIHAWDHFAWQTWSGIWSKKKLTEQIRIAQNLLTTIIKRPVTCSAAAGWRADNRIIEIKQQFNFQYNSDCRGIEPFQVILENGNLSTVQIPVTQPTFDEVINQSTTRKNYNRFIINNMNADKGTPVYTIHAEIEGMSLHTMFQELLSIAKSEGIQFCPLRELLFKKNIKFPISKVIRRKIPGREGWVGCQQLLTPIKE</sequence>
<evidence type="ECO:0000256" key="4">
    <source>
        <dbReference type="ARBA" id="ARBA00022985"/>
    </source>
</evidence>
<keyword evidence="10" id="KW-1185">Reference proteome</keyword>
<keyword evidence="9" id="KW-0119">Carbohydrate metabolism</keyword>
<dbReference type="GO" id="GO:0045493">
    <property type="term" value="P:xylan catabolic process"/>
    <property type="evidence" value="ECO:0007669"/>
    <property type="project" value="UniProtKB-KW"/>
</dbReference>
<keyword evidence="5 7" id="KW-0443">Lipid metabolism</keyword>
<dbReference type="GO" id="GO:0016798">
    <property type="term" value="F:hydrolase activity, acting on glycosyl bonds"/>
    <property type="evidence" value="ECO:0007669"/>
    <property type="project" value="UniProtKB-KW"/>
</dbReference>